<protein>
    <submittedName>
        <fullName evidence="1">Peptidase U32</fullName>
    </submittedName>
</protein>
<dbReference type="InterPro" id="IPR001539">
    <property type="entry name" value="Peptidase_U32"/>
</dbReference>
<dbReference type="EMBL" id="CGIH01000026">
    <property type="protein sequence ID" value="CFX57499.1"/>
    <property type="molecule type" value="Genomic_DNA"/>
</dbReference>
<evidence type="ECO:0000313" key="1">
    <source>
        <dbReference type="EMBL" id="CFX57499.1"/>
    </source>
</evidence>
<dbReference type="Proteomes" id="UP000045545">
    <property type="component" value="Unassembled WGS sequence"/>
</dbReference>
<reference evidence="1 2" key="1">
    <citation type="submission" date="2015-03" db="EMBL/GenBank/DDBJ databases">
        <authorList>
            <person name="Murphy D."/>
        </authorList>
    </citation>
    <scope>NUCLEOTIDE SEQUENCE [LARGE SCALE GENOMIC DNA]</scope>
    <source>
        <strain evidence="1 2">OL-4</strain>
    </source>
</reference>
<organism evidence="1 2">
    <name type="scientific">Syntrophomonas zehnderi OL-4</name>
    <dbReference type="NCBI Taxonomy" id="690567"/>
    <lineage>
        <taxon>Bacteria</taxon>
        <taxon>Bacillati</taxon>
        <taxon>Bacillota</taxon>
        <taxon>Clostridia</taxon>
        <taxon>Eubacteriales</taxon>
        <taxon>Syntrophomonadaceae</taxon>
        <taxon>Syntrophomonas</taxon>
    </lineage>
</organism>
<dbReference type="InterPro" id="IPR051454">
    <property type="entry name" value="RNA/ubiquinone_mod_enzymes"/>
</dbReference>
<proteinExistence type="predicted"/>
<sequence length="637" mass="71764">MSGQNIELLAPAGTMAVLETVVKSGADAVYLGGKRYNMRMLRPEFNFSDTELTEAVSLLHQFGKKIYITVNSLYKPNEIEAIKDYLLFLDQLGVDALIIQDLGLIKLCQELNIRIPLHASVQMGINNMAAIKLLEDQGISRVILSKNLSREEIRAIHKETCLGLEYFVHGDQCISHSGQCYLSSFIFDESGNCGRCRKPCRWPYKISHVSQPESHEAQYYLAHQDLCLYPQLVDLIEAGVNSFKIEGRMRSKEHLAFTVATYRRALDIYLDNPDSYIVSENDCQKLYDRRIRDLTAGSFLKRTSWDDIGLSGAREPHFITKPIRLSRLTYTDLQLKKPIPTVAVKPELTVKVGDFEGLENMLEMGINNVVLGLDSMRQQAVNWEAENIIKALEICRGYDSRILLETPRIVCQQDLTDIYELSQQSFLSQLDGLIVNDLGSLRILRSSDIMLWTGYGFNVCNDRASAFLKQSGAKRIVVALEMRGSDLVSLLGKDGDMELLVQGPLPGIITDLCIHSGEVLDSGCALDCRRNPVDLQDEYGQNYKVLSDYKCRNHIYNPLERSLYPYLAELMGWGLKSLRIDGQYYPSGLLSQVVALYMDAITEIMAGNWEATSGFEKILGLFPDGLTAMPLYKSNLH</sequence>
<evidence type="ECO:0000313" key="2">
    <source>
        <dbReference type="Proteomes" id="UP000045545"/>
    </source>
</evidence>
<dbReference type="RefSeq" id="WP_046497125.1">
    <property type="nucleotide sequence ID" value="NZ_CGIH01000026.1"/>
</dbReference>
<dbReference type="STRING" id="690567.1472"/>
<gene>
    <name evidence="1" type="ORF">1472</name>
</gene>
<keyword evidence="2" id="KW-1185">Reference proteome</keyword>
<dbReference type="AlphaFoldDB" id="A0A0E4GBT0"/>
<dbReference type="OrthoDB" id="9807498at2"/>
<dbReference type="Pfam" id="PF01136">
    <property type="entry name" value="Peptidase_U32"/>
    <property type="match status" value="2"/>
</dbReference>
<name>A0A0E4GBT0_9FIRM</name>
<dbReference type="PANTHER" id="PTHR30217">
    <property type="entry name" value="PEPTIDASE U32 FAMILY"/>
    <property type="match status" value="1"/>
</dbReference>
<accession>A0A0E4GBT0</accession>